<dbReference type="Pfam" id="PF00534">
    <property type="entry name" value="Glycos_transf_1"/>
    <property type="match status" value="1"/>
</dbReference>
<dbReference type="InterPro" id="IPR028098">
    <property type="entry name" value="Glyco_trans_4-like_N"/>
</dbReference>
<keyword evidence="3" id="KW-0808">Transferase</keyword>
<keyword evidence="4" id="KW-1185">Reference proteome</keyword>
<dbReference type="Gene3D" id="3.40.50.2000">
    <property type="entry name" value="Glycogen Phosphorylase B"/>
    <property type="match status" value="2"/>
</dbReference>
<evidence type="ECO:0000313" key="3">
    <source>
        <dbReference type="EMBL" id="CAG5068159.1"/>
    </source>
</evidence>
<name>A0ABN7R7R1_9BACT</name>
<evidence type="ECO:0000259" key="2">
    <source>
        <dbReference type="Pfam" id="PF13439"/>
    </source>
</evidence>
<dbReference type="PANTHER" id="PTHR45947">
    <property type="entry name" value="SULFOQUINOVOSYL TRANSFERASE SQD2"/>
    <property type="match status" value="1"/>
</dbReference>
<dbReference type="InterPro" id="IPR050194">
    <property type="entry name" value="Glycosyltransferase_grp1"/>
</dbReference>
<proteinExistence type="predicted"/>
<dbReference type="Proteomes" id="UP000679725">
    <property type="component" value="Unassembled WGS sequence"/>
</dbReference>
<dbReference type="Pfam" id="PF13439">
    <property type="entry name" value="Glyco_transf_4"/>
    <property type="match status" value="1"/>
</dbReference>
<evidence type="ECO:0000313" key="4">
    <source>
        <dbReference type="Proteomes" id="UP000679725"/>
    </source>
</evidence>
<organism evidence="3 4">
    <name type="scientific">Dyadobacter linearis</name>
    <dbReference type="NCBI Taxonomy" id="2823330"/>
    <lineage>
        <taxon>Bacteria</taxon>
        <taxon>Pseudomonadati</taxon>
        <taxon>Bacteroidota</taxon>
        <taxon>Cytophagia</taxon>
        <taxon>Cytophagales</taxon>
        <taxon>Spirosomataceae</taxon>
        <taxon>Dyadobacter</taxon>
    </lineage>
</organism>
<gene>
    <name evidence="3" type="primary">glgM</name>
    <name evidence="3" type="ORF">DYBT9623_00888</name>
</gene>
<dbReference type="PANTHER" id="PTHR45947:SF3">
    <property type="entry name" value="SULFOQUINOVOSYL TRANSFERASE SQD2"/>
    <property type="match status" value="1"/>
</dbReference>
<dbReference type="InterPro" id="IPR001296">
    <property type="entry name" value="Glyco_trans_1"/>
</dbReference>
<dbReference type="EC" id="2.4.1.342" evidence="3"/>
<reference evidence="3 4" key="1">
    <citation type="submission" date="2021-04" db="EMBL/GenBank/DDBJ databases">
        <authorList>
            <person name="Rodrigo-Torres L."/>
            <person name="Arahal R. D."/>
            <person name="Lucena T."/>
        </authorList>
    </citation>
    <scope>NUCLEOTIDE SEQUENCE [LARGE SCALE GENOMIC DNA]</scope>
    <source>
        <strain evidence="3 4">CECT 9623</strain>
    </source>
</reference>
<sequence>MEILFVSHKYPPAVGGMEKQSYELITGMERHCKVHRIVFDGNESTVSYFLLLKKRILRTCADNPGISIIHFNDGLIAAFCSRHKGYNHLKRTATLHGLDVVFPSKIYHKFILPRFNRFDKLIAVSRATASEAQRLGIDKNKIVVIPNGVDTRIEIAKSPITLTEMLANHGIDYRGERILLALGRPVRRKGMSWFIENVVPLLKGNFLVLLVGAYEPVAGGTERLLSRLPKKPAGKISLFLGFPTDNAPLRQLFQEPEVAERVKHLKRLPTTEVQLLLSQSAAFIMPNIKVAGDMEGFGLVCLEAVMAGATVFAADIDGIPDAIQDGKNGYLLPSGNAKIWAERINEVIASTQPNEHKAAFRQYTIENFGWEKMVRGYYDLFKSLVR</sequence>
<protein>
    <submittedName>
        <fullName evidence="3">Alpha-maltose-1-phosphate synthase</fullName>
        <ecNumber evidence="3">2.4.1.342</ecNumber>
    </submittedName>
</protein>
<dbReference type="SUPFAM" id="SSF53756">
    <property type="entry name" value="UDP-Glycosyltransferase/glycogen phosphorylase"/>
    <property type="match status" value="1"/>
</dbReference>
<evidence type="ECO:0000259" key="1">
    <source>
        <dbReference type="Pfam" id="PF00534"/>
    </source>
</evidence>
<accession>A0ABN7R7R1</accession>
<dbReference type="EMBL" id="CAJRAU010000001">
    <property type="protein sequence ID" value="CAG5068159.1"/>
    <property type="molecule type" value="Genomic_DNA"/>
</dbReference>
<dbReference type="CDD" id="cd03801">
    <property type="entry name" value="GT4_PimA-like"/>
    <property type="match status" value="1"/>
</dbReference>
<comment type="caution">
    <text evidence="3">The sequence shown here is derived from an EMBL/GenBank/DDBJ whole genome shotgun (WGS) entry which is preliminary data.</text>
</comment>
<dbReference type="RefSeq" id="WP_215232269.1">
    <property type="nucleotide sequence ID" value="NZ_CAJRAU010000001.1"/>
</dbReference>
<feature type="domain" description="Glycosyl transferase family 1" evidence="1">
    <location>
        <begin position="175"/>
        <end position="364"/>
    </location>
</feature>
<keyword evidence="3" id="KW-0328">Glycosyltransferase</keyword>
<feature type="domain" description="Glycosyltransferase subfamily 4-like N-terminal" evidence="2">
    <location>
        <begin position="41"/>
        <end position="151"/>
    </location>
</feature>
<dbReference type="GO" id="GO:0016757">
    <property type="term" value="F:glycosyltransferase activity"/>
    <property type="evidence" value="ECO:0007669"/>
    <property type="project" value="UniProtKB-KW"/>
</dbReference>